<reference evidence="2 3" key="1">
    <citation type="submission" date="2017-04" db="EMBL/GenBank/DDBJ databases">
        <authorList>
            <person name="Afonso C.L."/>
            <person name="Miller P.J."/>
            <person name="Scott M.A."/>
            <person name="Spackman E."/>
            <person name="Goraichik I."/>
            <person name="Dimitrov K.M."/>
            <person name="Suarez D.L."/>
            <person name="Swayne D.E."/>
        </authorList>
    </citation>
    <scope>NUCLEOTIDE SEQUENCE [LARGE SCALE GENOMIC DNA]</scope>
    <source>
        <strain evidence="2 3">DSM 23236</strain>
    </source>
</reference>
<gene>
    <name evidence="2" type="ORF">SAMN02745857_04364</name>
</gene>
<dbReference type="EMBL" id="FWXD01000070">
    <property type="protein sequence ID" value="SMC30016.1"/>
    <property type="molecule type" value="Genomic_DNA"/>
</dbReference>
<evidence type="ECO:0000313" key="2">
    <source>
        <dbReference type="EMBL" id="SMC30016.1"/>
    </source>
</evidence>
<feature type="non-terminal residue" evidence="2">
    <location>
        <position position="1"/>
    </location>
</feature>
<protein>
    <submittedName>
        <fullName evidence="2">Peptidase C80 family protein</fullName>
    </submittedName>
</protein>
<feature type="domain" description="Peptidase C80" evidence="1">
    <location>
        <begin position="145"/>
        <end position="210"/>
    </location>
</feature>
<dbReference type="Proteomes" id="UP000192761">
    <property type="component" value="Unassembled WGS sequence"/>
</dbReference>
<organism evidence="2 3">
    <name type="scientific">Andreprevotia lacus DSM 23236</name>
    <dbReference type="NCBI Taxonomy" id="1121001"/>
    <lineage>
        <taxon>Bacteria</taxon>
        <taxon>Pseudomonadati</taxon>
        <taxon>Pseudomonadota</taxon>
        <taxon>Betaproteobacteria</taxon>
        <taxon>Neisseriales</taxon>
        <taxon>Chitinibacteraceae</taxon>
        <taxon>Andreprevotia</taxon>
    </lineage>
</organism>
<dbReference type="RefSeq" id="WP_139799068.1">
    <property type="nucleotide sequence ID" value="NZ_FWXD01000070.1"/>
</dbReference>
<dbReference type="InterPro" id="IPR020974">
    <property type="entry name" value="CPD_dom"/>
</dbReference>
<evidence type="ECO:0000313" key="3">
    <source>
        <dbReference type="Proteomes" id="UP000192761"/>
    </source>
</evidence>
<keyword evidence="3" id="KW-1185">Reference proteome</keyword>
<evidence type="ECO:0000259" key="1">
    <source>
        <dbReference type="Pfam" id="PF11713"/>
    </source>
</evidence>
<dbReference type="Pfam" id="PF11713">
    <property type="entry name" value="Peptidase_C80"/>
    <property type="match status" value="1"/>
</dbReference>
<accession>A0A1W1Y1J3</accession>
<name>A0A1W1Y1J3_9NEIS</name>
<sequence>IKQGTADKFNAYMAYMQRGDLSGKFQGGVLFGGVLLDILLVIDGITAVGKVVAAMPGLLRTVAAQLTSLGLRAGRGADEAATAAKVLEAVKPKAPSATPELLRQQAPSKKDLPILNLQSDDAVVNASVDALAKTRGDRVLKLGELNLIQKGETLTIVAHGSPTELGGLSANEVAELLKANKLEPKKIELVACQTGRGCFYKDLSQAMNAQVSAPMFNVNVLEDIYGVPQVRDPITGTLRKPGELIVNAKPKSDGFVDRLVNSILGN</sequence>
<proteinExistence type="predicted"/>
<dbReference type="AlphaFoldDB" id="A0A1W1Y1J3"/>